<dbReference type="AlphaFoldDB" id="A0A6G7VF33"/>
<evidence type="ECO:0000313" key="2">
    <source>
        <dbReference type="Proteomes" id="UP000502699"/>
    </source>
</evidence>
<dbReference type="EMBL" id="CP048029">
    <property type="protein sequence ID" value="QIK38562.1"/>
    <property type="molecule type" value="Genomic_DNA"/>
</dbReference>
<sequence length="98" mass="10752">MAKRKASCPLCGARLTSAQVLDACCEIVGPDVLECHCPFCQGYFEVRPVTEAVEIGYRRNGGFDVVVTLPAVGLTMLRDTDKGVLWLRLAGQSWKFDT</sequence>
<reference evidence="2" key="1">
    <citation type="submission" date="2020-01" db="EMBL/GenBank/DDBJ databases">
        <title>Caldichromatium gen. nov., sp. nov., a thermophilic purple sulfur bacterium member of the family Chromatiaceae isolated from Nakabusa hot spring, Japan.</title>
        <authorList>
            <person name="Saini M.K."/>
            <person name="Hanada S."/>
            <person name="Tank M."/>
        </authorList>
    </citation>
    <scope>NUCLEOTIDE SEQUENCE [LARGE SCALE GENOMIC DNA]</scope>
    <source>
        <strain evidence="2">No.7</strain>
    </source>
</reference>
<dbReference type="KEGG" id="cjap:GWK36_11865"/>
<protein>
    <submittedName>
        <fullName evidence="1">Uncharacterized protein</fullName>
    </submittedName>
</protein>
<gene>
    <name evidence="1" type="ORF">GWK36_11865</name>
</gene>
<evidence type="ECO:0000313" key="1">
    <source>
        <dbReference type="EMBL" id="QIK38562.1"/>
    </source>
</evidence>
<name>A0A6G7VF33_9GAMM</name>
<dbReference type="Proteomes" id="UP000502699">
    <property type="component" value="Chromosome"/>
</dbReference>
<accession>A0A6G7VF33</accession>
<organism evidence="1 2">
    <name type="scientific">Caldichromatium japonicum</name>
    <dbReference type="NCBI Taxonomy" id="2699430"/>
    <lineage>
        <taxon>Bacteria</taxon>
        <taxon>Pseudomonadati</taxon>
        <taxon>Pseudomonadota</taxon>
        <taxon>Gammaproteobacteria</taxon>
        <taxon>Chromatiales</taxon>
        <taxon>Chromatiaceae</taxon>
        <taxon>Caldichromatium</taxon>
    </lineage>
</organism>
<proteinExistence type="predicted"/>
<dbReference type="RefSeq" id="WP_166271374.1">
    <property type="nucleotide sequence ID" value="NZ_CP048029.1"/>
</dbReference>
<keyword evidence="2" id="KW-1185">Reference proteome</keyword>